<accession>K9VCB1</accession>
<dbReference type="KEGG" id="oni:Osc7112_0538"/>
<proteinExistence type="predicted"/>
<dbReference type="EMBL" id="CP003614">
    <property type="protein sequence ID" value="AFZ05134.1"/>
    <property type="molecule type" value="Genomic_DNA"/>
</dbReference>
<sequence>MLKGFTYFNRESGESYHKTSRGNCAYTNFIDLTDLRKFNNRSGLFVLTTNRRLVLSCVNLKSQTYNLQSKSDKTNELVKAEK</sequence>
<evidence type="ECO:0000313" key="2">
    <source>
        <dbReference type="Proteomes" id="UP000010478"/>
    </source>
</evidence>
<gene>
    <name evidence="1" type="ORF">Osc7112_0538</name>
</gene>
<organism evidence="1 2">
    <name type="scientific">Phormidium nigroviride PCC 7112</name>
    <dbReference type="NCBI Taxonomy" id="179408"/>
    <lineage>
        <taxon>Bacteria</taxon>
        <taxon>Bacillati</taxon>
        <taxon>Cyanobacteriota</taxon>
        <taxon>Cyanophyceae</taxon>
        <taxon>Oscillatoriophycideae</taxon>
        <taxon>Oscillatoriales</taxon>
        <taxon>Oscillatoriaceae</taxon>
        <taxon>Phormidium</taxon>
    </lineage>
</organism>
<protein>
    <submittedName>
        <fullName evidence="1">Uncharacterized protein</fullName>
    </submittedName>
</protein>
<dbReference type="AlphaFoldDB" id="K9VCB1"/>
<name>K9VCB1_9CYAN</name>
<dbReference type="Proteomes" id="UP000010478">
    <property type="component" value="Chromosome"/>
</dbReference>
<dbReference type="HOGENOM" id="CLU_2555022_0_0_3"/>
<reference evidence="1 2" key="1">
    <citation type="submission" date="2012-05" db="EMBL/GenBank/DDBJ databases">
        <title>Finished chromosome of genome of Oscillatoria sp. PCC 7112.</title>
        <authorList>
            <consortium name="US DOE Joint Genome Institute"/>
            <person name="Gugger M."/>
            <person name="Coursin T."/>
            <person name="Rippka R."/>
            <person name="Tandeau De Marsac N."/>
            <person name="Huntemann M."/>
            <person name="Wei C.-L."/>
            <person name="Han J."/>
            <person name="Detter J.C."/>
            <person name="Han C."/>
            <person name="Tapia R."/>
            <person name="Davenport K."/>
            <person name="Daligault H."/>
            <person name="Erkkila T."/>
            <person name="Gu W."/>
            <person name="Munk A.C.C."/>
            <person name="Teshima H."/>
            <person name="Xu Y."/>
            <person name="Chain P."/>
            <person name="Chen A."/>
            <person name="Krypides N."/>
            <person name="Mavromatis K."/>
            <person name="Markowitz V."/>
            <person name="Szeto E."/>
            <person name="Ivanova N."/>
            <person name="Mikhailova N."/>
            <person name="Ovchinnikova G."/>
            <person name="Pagani I."/>
            <person name="Pati A."/>
            <person name="Goodwin L."/>
            <person name="Peters L."/>
            <person name="Pitluck S."/>
            <person name="Woyke T."/>
            <person name="Kerfeld C."/>
        </authorList>
    </citation>
    <scope>NUCLEOTIDE SEQUENCE [LARGE SCALE GENOMIC DNA]</scope>
    <source>
        <strain evidence="1 2">PCC 7112</strain>
    </source>
</reference>
<evidence type="ECO:0000313" key="1">
    <source>
        <dbReference type="EMBL" id="AFZ05134.1"/>
    </source>
</evidence>
<keyword evidence="2" id="KW-1185">Reference proteome</keyword>
<dbReference type="STRING" id="179408.Osc7112_0538"/>